<proteinExistence type="predicted"/>
<dbReference type="AlphaFoldDB" id="A0A6A6KQ24"/>
<comment type="caution">
    <text evidence="2">The sequence shown here is derived from an EMBL/GenBank/DDBJ whole genome shotgun (WGS) entry which is preliminary data.</text>
</comment>
<gene>
    <name evidence="2" type="ORF">GH714_015332</name>
</gene>
<feature type="region of interest" description="Disordered" evidence="1">
    <location>
        <begin position="111"/>
        <end position="131"/>
    </location>
</feature>
<evidence type="ECO:0000313" key="3">
    <source>
        <dbReference type="Proteomes" id="UP000467840"/>
    </source>
</evidence>
<protein>
    <submittedName>
        <fullName evidence="2">Uncharacterized protein</fullName>
    </submittedName>
</protein>
<feature type="compositionally biased region" description="Basic residues" evidence="1">
    <location>
        <begin position="206"/>
        <end position="215"/>
    </location>
</feature>
<evidence type="ECO:0000313" key="2">
    <source>
        <dbReference type="EMBL" id="KAF2290757.1"/>
    </source>
</evidence>
<sequence>MEALQRPQRNDKKVKAVRTDYGLVEYEKKSEESMEAFEQDKSSGRSEVVQKGLDKKVQVAQEAFRWEGNEKKYNMDWKPVETEKQQTIADDLQKHENSLEVQQRENKIAARLSIKHKEKGSQLKEDNKSVEDVKKFTDNDRRLKKALEQEEKEKMIKAVHEWEENEKIRREAYEREEHEKRLRETLRREEKKRRLKEALEQEEKRRGRLMRRKRD</sequence>
<feature type="region of interest" description="Disordered" evidence="1">
    <location>
        <begin position="29"/>
        <end position="52"/>
    </location>
</feature>
<accession>A0A6A6KQ24</accession>
<feature type="compositionally biased region" description="Basic and acidic residues" evidence="1">
    <location>
        <begin position="29"/>
        <end position="44"/>
    </location>
</feature>
<dbReference type="Proteomes" id="UP000467840">
    <property type="component" value="Chromosome 2"/>
</dbReference>
<organism evidence="2 3">
    <name type="scientific">Hevea brasiliensis</name>
    <name type="common">Para rubber tree</name>
    <name type="synonym">Siphonia brasiliensis</name>
    <dbReference type="NCBI Taxonomy" id="3981"/>
    <lineage>
        <taxon>Eukaryota</taxon>
        <taxon>Viridiplantae</taxon>
        <taxon>Streptophyta</taxon>
        <taxon>Embryophyta</taxon>
        <taxon>Tracheophyta</taxon>
        <taxon>Spermatophyta</taxon>
        <taxon>Magnoliopsida</taxon>
        <taxon>eudicotyledons</taxon>
        <taxon>Gunneridae</taxon>
        <taxon>Pentapetalae</taxon>
        <taxon>rosids</taxon>
        <taxon>fabids</taxon>
        <taxon>Malpighiales</taxon>
        <taxon>Euphorbiaceae</taxon>
        <taxon>Crotonoideae</taxon>
        <taxon>Micrandreae</taxon>
        <taxon>Hevea</taxon>
    </lineage>
</organism>
<name>A0A6A6KQ24_HEVBR</name>
<dbReference type="EMBL" id="JAAGAX010000015">
    <property type="protein sequence ID" value="KAF2290757.1"/>
    <property type="molecule type" value="Genomic_DNA"/>
</dbReference>
<reference evidence="2 3" key="1">
    <citation type="journal article" date="2020" name="Mol. Plant">
        <title>The Chromosome-Based Rubber Tree Genome Provides New Insights into Spurge Genome Evolution and Rubber Biosynthesis.</title>
        <authorList>
            <person name="Liu J."/>
            <person name="Shi C."/>
            <person name="Shi C.C."/>
            <person name="Li W."/>
            <person name="Zhang Q.J."/>
            <person name="Zhang Y."/>
            <person name="Li K."/>
            <person name="Lu H.F."/>
            <person name="Shi C."/>
            <person name="Zhu S.T."/>
            <person name="Xiao Z.Y."/>
            <person name="Nan H."/>
            <person name="Yue Y."/>
            <person name="Zhu X.G."/>
            <person name="Wu Y."/>
            <person name="Hong X.N."/>
            <person name="Fan G.Y."/>
            <person name="Tong Y."/>
            <person name="Zhang D."/>
            <person name="Mao C.L."/>
            <person name="Liu Y.L."/>
            <person name="Hao S.J."/>
            <person name="Liu W.Q."/>
            <person name="Lv M.Q."/>
            <person name="Zhang H.B."/>
            <person name="Liu Y."/>
            <person name="Hu-Tang G.R."/>
            <person name="Wang J.P."/>
            <person name="Wang J.H."/>
            <person name="Sun Y.H."/>
            <person name="Ni S.B."/>
            <person name="Chen W.B."/>
            <person name="Zhang X.C."/>
            <person name="Jiao Y.N."/>
            <person name="Eichler E.E."/>
            <person name="Li G.H."/>
            <person name="Liu X."/>
            <person name="Gao L.Z."/>
        </authorList>
    </citation>
    <scope>NUCLEOTIDE SEQUENCE [LARGE SCALE GENOMIC DNA]</scope>
    <source>
        <strain evidence="3">cv. GT1</strain>
        <tissue evidence="2">Leaf</tissue>
    </source>
</reference>
<feature type="compositionally biased region" description="Basic and acidic residues" evidence="1">
    <location>
        <begin position="167"/>
        <end position="189"/>
    </location>
</feature>
<feature type="region of interest" description="Disordered" evidence="1">
    <location>
        <begin position="167"/>
        <end position="215"/>
    </location>
</feature>
<keyword evidence="3" id="KW-1185">Reference proteome</keyword>
<feature type="compositionally biased region" description="Basic and acidic residues" evidence="1">
    <location>
        <begin position="196"/>
        <end position="205"/>
    </location>
</feature>
<evidence type="ECO:0000256" key="1">
    <source>
        <dbReference type="SAM" id="MobiDB-lite"/>
    </source>
</evidence>
<feature type="compositionally biased region" description="Basic and acidic residues" evidence="1">
    <location>
        <begin position="119"/>
        <end position="131"/>
    </location>
</feature>